<keyword evidence="2" id="KW-1185">Reference proteome</keyword>
<name>A0A5B7H7N9_PORTR</name>
<gene>
    <name evidence="1" type="ORF">E2C01_060309</name>
</gene>
<protein>
    <submittedName>
        <fullName evidence="1">Uncharacterized protein</fullName>
    </submittedName>
</protein>
<proteinExistence type="predicted"/>
<dbReference type="EMBL" id="VSRR010024385">
    <property type="protein sequence ID" value="MPC66163.1"/>
    <property type="molecule type" value="Genomic_DNA"/>
</dbReference>
<reference evidence="1 2" key="1">
    <citation type="submission" date="2019-05" db="EMBL/GenBank/DDBJ databases">
        <title>Another draft genome of Portunus trituberculatus and its Hox gene families provides insights of decapod evolution.</title>
        <authorList>
            <person name="Jeong J.-H."/>
            <person name="Song I."/>
            <person name="Kim S."/>
            <person name="Choi T."/>
            <person name="Kim D."/>
            <person name="Ryu S."/>
            <person name="Kim W."/>
        </authorList>
    </citation>
    <scope>NUCLEOTIDE SEQUENCE [LARGE SCALE GENOMIC DNA]</scope>
    <source>
        <tissue evidence="1">Muscle</tissue>
    </source>
</reference>
<sequence length="153" mass="16784">MMFTAADCLTHIPPLDSRSVSAAQSWEGRRRPVIQEHFAGILPAWLVYLGNTAATSYTAVAPTESDPHSSSLCYLIIPLTAATDTTITTTTTTITCNIALPLEIVEEKRRSVALVIQSAANTVHTKLPTLSWIEERQHLIRTSGDDRPSPWLD</sequence>
<dbReference type="AlphaFoldDB" id="A0A5B7H7N9"/>
<evidence type="ECO:0000313" key="2">
    <source>
        <dbReference type="Proteomes" id="UP000324222"/>
    </source>
</evidence>
<organism evidence="1 2">
    <name type="scientific">Portunus trituberculatus</name>
    <name type="common">Swimming crab</name>
    <name type="synonym">Neptunus trituberculatus</name>
    <dbReference type="NCBI Taxonomy" id="210409"/>
    <lineage>
        <taxon>Eukaryota</taxon>
        <taxon>Metazoa</taxon>
        <taxon>Ecdysozoa</taxon>
        <taxon>Arthropoda</taxon>
        <taxon>Crustacea</taxon>
        <taxon>Multicrustacea</taxon>
        <taxon>Malacostraca</taxon>
        <taxon>Eumalacostraca</taxon>
        <taxon>Eucarida</taxon>
        <taxon>Decapoda</taxon>
        <taxon>Pleocyemata</taxon>
        <taxon>Brachyura</taxon>
        <taxon>Eubrachyura</taxon>
        <taxon>Portunoidea</taxon>
        <taxon>Portunidae</taxon>
        <taxon>Portuninae</taxon>
        <taxon>Portunus</taxon>
    </lineage>
</organism>
<comment type="caution">
    <text evidence="1">The sequence shown here is derived from an EMBL/GenBank/DDBJ whole genome shotgun (WGS) entry which is preliminary data.</text>
</comment>
<dbReference type="Proteomes" id="UP000324222">
    <property type="component" value="Unassembled WGS sequence"/>
</dbReference>
<evidence type="ECO:0000313" key="1">
    <source>
        <dbReference type="EMBL" id="MPC66163.1"/>
    </source>
</evidence>
<accession>A0A5B7H7N9</accession>